<name>A0A0L7LUK2_OPEBR</name>
<evidence type="ECO:0000313" key="7">
    <source>
        <dbReference type="Proteomes" id="UP000037510"/>
    </source>
</evidence>
<evidence type="ECO:0000256" key="1">
    <source>
        <dbReference type="ARBA" id="ARBA00022723"/>
    </source>
</evidence>
<keyword evidence="2" id="KW-0378">Hydrolase</keyword>
<proteinExistence type="predicted"/>
<keyword evidence="7" id="KW-1185">Reference proteome</keyword>
<dbReference type="GO" id="GO:0046872">
    <property type="term" value="F:metal ion binding"/>
    <property type="evidence" value="ECO:0007669"/>
    <property type="project" value="UniProtKB-KW"/>
</dbReference>
<evidence type="ECO:0000256" key="5">
    <source>
        <dbReference type="ARBA" id="ARBA00023295"/>
    </source>
</evidence>
<evidence type="ECO:0000256" key="3">
    <source>
        <dbReference type="ARBA" id="ARBA00023211"/>
    </source>
</evidence>
<evidence type="ECO:0000256" key="4">
    <source>
        <dbReference type="ARBA" id="ARBA00023239"/>
    </source>
</evidence>
<dbReference type="InterPro" id="IPR022830">
    <property type="entry name" value="Indigdn_synthA-like"/>
</dbReference>
<dbReference type="Pfam" id="PF04227">
    <property type="entry name" value="Indigoidine_A"/>
    <property type="match status" value="2"/>
</dbReference>
<dbReference type="AlphaFoldDB" id="A0A0L7LUK2"/>
<evidence type="ECO:0000313" key="6">
    <source>
        <dbReference type="EMBL" id="KOB79130.1"/>
    </source>
</evidence>
<dbReference type="GO" id="GO:0016798">
    <property type="term" value="F:hydrolase activity, acting on glycosyl bonds"/>
    <property type="evidence" value="ECO:0007669"/>
    <property type="project" value="UniProtKB-KW"/>
</dbReference>
<dbReference type="EMBL" id="JTDY01000055">
    <property type="protein sequence ID" value="KOB79130.1"/>
    <property type="molecule type" value="Genomic_DNA"/>
</dbReference>
<reference evidence="6 7" key="1">
    <citation type="journal article" date="2015" name="Genome Biol. Evol.">
        <title>The genome of winter moth (Operophtera brumata) provides a genomic perspective on sexual dimorphism and phenology.</title>
        <authorList>
            <person name="Derks M.F."/>
            <person name="Smit S."/>
            <person name="Salis L."/>
            <person name="Schijlen E."/>
            <person name="Bossers A."/>
            <person name="Mateman C."/>
            <person name="Pijl A.S."/>
            <person name="de Ridder D."/>
            <person name="Groenen M.A."/>
            <person name="Visser M.E."/>
            <person name="Megens H.J."/>
        </authorList>
    </citation>
    <scope>NUCLEOTIDE SEQUENCE [LARGE SCALE GENOMIC DNA]</scope>
    <source>
        <strain evidence="6">WM2013NL</strain>
        <tissue evidence="6">Head and thorax</tissue>
    </source>
</reference>
<organism evidence="6 7">
    <name type="scientific">Operophtera brumata</name>
    <name type="common">Winter moth</name>
    <name type="synonym">Phalaena brumata</name>
    <dbReference type="NCBI Taxonomy" id="104452"/>
    <lineage>
        <taxon>Eukaryota</taxon>
        <taxon>Metazoa</taxon>
        <taxon>Ecdysozoa</taxon>
        <taxon>Arthropoda</taxon>
        <taxon>Hexapoda</taxon>
        <taxon>Insecta</taxon>
        <taxon>Pterygota</taxon>
        <taxon>Neoptera</taxon>
        <taxon>Endopterygota</taxon>
        <taxon>Lepidoptera</taxon>
        <taxon>Glossata</taxon>
        <taxon>Ditrysia</taxon>
        <taxon>Geometroidea</taxon>
        <taxon>Geometridae</taxon>
        <taxon>Larentiinae</taxon>
        <taxon>Operophtera</taxon>
    </lineage>
</organism>
<dbReference type="Gene3D" id="3.40.1790.10">
    <property type="entry name" value="Indigoidine synthase domain"/>
    <property type="match status" value="2"/>
</dbReference>
<dbReference type="PANTHER" id="PTHR42909:SF1">
    <property type="entry name" value="CARBOHYDRATE KINASE PFKB DOMAIN-CONTAINING PROTEIN"/>
    <property type="match status" value="1"/>
</dbReference>
<accession>A0A0L7LUK2</accession>
<dbReference type="SUPFAM" id="SSF110581">
    <property type="entry name" value="Indigoidine synthase A-like"/>
    <property type="match status" value="2"/>
</dbReference>
<sequence>MAFLLKCMTKGTRSFRRCISSYPMVFSDEVLQAKVKGQPLGAVPATIAILKGQLTIGLTKEQIHYLAQAKGVVKASRRDLAPIAAAKLDGATTVAGTIIAAELADIPIFVTGGIDAEIEEAIDKALNDAKQKEIRGKEVTPFILAAVAKATRGASLDANIALIKNNAKVGADIAVQYKEVQKDSKGVLRMGFGVGKSSDIRRHFHTSCERRGGNAEAEDADMPLFPAGHADGDVLVIGGANVDRTYRTTENVHVSIFPSS</sequence>
<keyword evidence="1" id="KW-0479">Metal-binding</keyword>
<comment type="caution">
    <text evidence="6">The sequence shown here is derived from an EMBL/GenBank/DDBJ whole genome shotgun (WGS) entry which is preliminary data.</text>
</comment>
<keyword evidence="3" id="KW-0464">Manganese</keyword>
<dbReference type="PANTHER" id="PTHR42909">
    <property type="entry name" value="ZGC:136858"/>
    <property type="match status" value="1"/>
</dbReference>
<keyword evidence="5 6" id="KW-0326">Glycosidase</keyword>
<evidence type="ECO:0000256" key="2">
    <source>
        <dbReference type="ARBA" id="ARBA00022801"/>
    </source>
</evidence>
<dbReference type="InterPro" id="IPR007342">
    <property type="entry name" value="PsuG"/>
</dbReference>
<dbReference type="Proteomes" id="UP000037510">
    <property type="component" value="Unassembled WGS sequence"/>
</dbReference>
<gene>
    <name evidence="6" type="ORF">OBRU01_00201</name>
</gene>
<dbReference type="GO" id="GO:0004730">
    <property type="term" value="F:pseudouridylate synthase activity"/>
    <property type="evidence" value="ECO:0007669"/>
    <property type="project" value="InterPro"/>
</dbReference>
<dbReference type="STRING" id="104452.A0A0L7LUK2"/>
<dbReference type="GO" id="GO:0005737">
    <property type="term" value="C:cytoplasm"/>
    <property type="evidence" value="ECO:0007669"/>
    <property type="project" value="TreeGrafter"/>
</dbReference>
<protein>
    <submittedName>
        <fullName evidence="6">Pseudouridine-5'-phosphate glycosidase</fullName>
    </submittedName>
</protein>
<keyword evidence="4" id="KW-0456">Lyase</keyword>